<dbReference type="EMBL" id="LXQA010460337">
    <property type="protein sequence ID" value="MCI53250.1"/>
    <property type="molecule type" value="Genomic_DNA"/>
</dbReference>
<sequence>KMKYLPFSGVKGSMKIS</sequence>
<accession>A0A392SZF5</accession>
<feature type="non-terminal residue" evidence="1">
    <location>
        <position position="1"/>
    </location>
</feature>
<comment type="caution">
    <text evidence="1">The sequence shown here is derived from an EMBL/GenBank/DDBJ whole genome shotgun (WGS) entry which is preliminary data.</text>
</comment>
<reference evidence="1 2" key="1">
    <citation type="journal article" date="2018" name="Front. Plant Sci.">
        <title>Red Clover (Trifolium pratense) and Zigzag Clover (T. medium) - A Picture of Genomic Similarities and Differences.</title>
        <authorList>
            <person name="Dluhosova J."/>
            <person name="Istvanek J."/>
            <person name="Nedelnik J."/>
            <person name="Repkova J."/>
        </authorList>
    </citation>
    <scope>NUCLEOTIDE SEQUENCE [LARGE SCALE GENOMIC DNA]</scope>
    <source>
        <strain evidence="2">cv. 10/8</strain>
        <tissue evidence="1">Leaf</tissue>
    </source>
</reference>
<proteinExistence type="predicted"/>
<organism evidence="1 2">
    <name type="scientific">Trifolium medium</name>
    <dbReference type="NCBI Taxonomy" id="97028"/>
    <lineage>
        <taxon>Eukaryota</taxon>
        <taxon>Viridiplantae</taxon>
        <taxon>Streptophyta</taxon>
        <taxon>Embryophyta</taxon>
        <taxon>Tracheophyta</taxon>
        <taxon>Spermatophyta</taxon>
        <taxon>Magnoliopsida</taxon>
        <taxon>eudicotyledons</taxon>
        <taxon>Gunneridae</taxon>
        <taxon>Pentapetalae</taxon>
        <taxon>rosids</taxon>
        <taxon>fabids</taxon>
        <taxon>Fabales</taxon>
        <taxon>Fabaceae</taxon>
        <taxon>Papilionoideae</taxon>
        <taxon>50 kb inversion clade</taxon>
        <taxon>NPAAA clade</taxon>
        <taxon>Hologalegina</taxon>
        <taxon>IRL clade</taxon>
        <taxon>Trifolieae</taxon>
        <taxon>Trifolium</taxon>
    </lineage>
</organism>
<evidence type="ECO:0000313" key="1">
    <source>
        <dbReference type="EMBL" id="MCI53250.1"/>
    </source>
</evidence>
<dbReference type="AlphaFoldDB" id="A0A392SZF5"/>
<keyword evidence="2" id="KW-1185">Reference proteome</keyword>
<dbReference type="Proteomes" id="UP000265520">
    <property type="component" value="Unassembled WGS sequence"/>
</dbReference>
<protein>
    <submittedName>
        <fullName evidence="1">Uncharacterized protein</fullName>
    </submittedName>
</protein>
<name>A0A392SZF5_9FABA</name>
<evidence type="ECO:0000313" key="2">
    <source>
        <dbReference type="Proteomes" id="UP000265520"/>
    </source>
</evidence>